<dbReference type="OrthoDB" id="262529at2759"/>
<dbReference type="GO" id="GO:0000723">
    <property type="term" value="P:telomere maintenance"/>
    <property type="evidence" value="ECO:0007669"/>
    <property type="project" value="TreeGrafter"/>
</dbReference>
<gene>
    <name evidence="14" type="ORF">HPB48_021922</name>
</gene>
<keyword evidence="10" id="KW-0539">Nucleus</keyword>
<evidence type="ECO:0000256" key="10">
    <source>
        <dbReference type="ARBA" id="ARBA00023242"/>
    </source>
</evidence>
<evidence type="ECO:0000256" key="9">
    <source>
        <dbReference type="ARBA" id="ARBA00023204"/>
    </source>
</evidence>
<dbReference type="Gene3D" id="3.40.50.12650">
    <property type="match status" value="1"/>
</dbReference>
<dbReference type="AlphaFoldDB" id="A0A9J6FYC9"/>
<dbReference type="GO" id="GO:0003684">
    <property type="term" value="F:damaged DNA binding"/>
    <property type="evidence" value="ECO:0007669"/>
    <property type="project" value="TreeGrafter"/>
</dbReference>
<evidence type="ECO:0000256" key="6">
    <source>
        <dbReference type="ARBA" id="ARBA00022801"/>
    </source>
</evidence>
<evidence type="ECO:0000313" key="15">
    <source>
        <dbReference type="Proteomes" id="UP000821853"/>
    </source>
</evidence>
<dbReference type="Gene3D" id="3.60.15.10">
    <property type="entry name" value="Ribonuclease Z/Hydroxyacylglutathione hydrolase-like"/>
    <property type="match status" value="1"/>
</dbReference>
<dbReference type="Proteomes" id="UP000821853">
    <property type="component" value="Chromosome 2"/>
</dbReference>
<evidence type="ECO:0000256" key="2">
    <source>
        <dbReference type="ARBA" id="ARBA00010304"/>
    </source>
</evidence>
<dbReference type="PANTHER" id="PTHR23240">
    <property type="entry name" value="DNA CROSS-LINK REPAIR PROTEIN PSO2/SNM1-RELATED"/>
    <property type="match status" value="1"/>
</dbReference>
<dbReference type="InterPro" id="IPR036866">
    <property type="entry name" value="RibonucZ/Hydroxyglut_hydro"/>
</dbReference>
<keyword evidence="4" id="KW-0255">Endonuclease</keyword>
<keyword evidence="8" id="KW-0233">DNA recombination</keyword>
<comment type="caution">
    <text evidence="14">The sequence shown here is derived from an EMBL/GenBank/DDBJ whole genome shotgun (WGS) entry which is preliminary data.</text>
</comment>
<dbReference type="OMA" id="PANHCAG"/>
<keyword evidence="3" id="KW-0540">Nuclease</keyword>
<dbReference type="GO" id="GO:0004519">
    <property type="term" value="F:endonuclease activity"/>
    <property type="evidence" value="ECO:0007669"/>
    <property type="project" value="UniProtKB-KW"/>
</dbReference>
<evidence type="ECO:0000256" key="3">
    <source>
        <dbReference type="ARBA" id="ARBA00022722"/>
    </source>
</evidence>
<protein>
    <recommendedName>
        <fullName evidence="11">Protein artemis</fullName>
    </recommendedName>
    <alternativeName>
        <fullName evidence="12">DNA cross-link repair 1C protein</fullName>
    </alternativeName>
</protein>
<dbReference type="SUPFAM" id="SSF56281">
    <property type="entry name" value="Metallo-hydrolase/oxidoreductase"/>
    <property type="match status" value="1"/>
</dbReference>
<keyword evidence="15" id="KW-1185">Reference proteome</keyword>
<organism evidence="14 15">
    <name type="scientific">Haemaphysalis longicornis</name>
    <name type="common">Bush tick</name>
    <dbReference type="NCBI Taxonomy" id="44386"/>
    <lineage>
        <taxon>Eukaryota</taxon>
        <taxon>Metazoa</taxon>
        <taxon>Ecdysozoa</taxon>
        <taxon>Arthropoda</taxon>
        <taxon>Chelicerata</taxon>
        <taxon>Arachnida</taxon>
        <taxon>Acari</taxon>
        <taxon>Parasitiformes</taxon>
        <taxon>Ixodida</taxon>
        <taxon>Ixodoidea</taxon>
        <taxon>Ixodidae</taxon>
        <taxon>Haemaphysalinae</taxon>
        <taxon>Haemaphysalis</taxon>
    </lineage>
</organism>
<evidence type="ECO:0000256" key="1">
    <source>
        <dbReference type="ARBA" id="ARBA00004123"/>
    </source>
</evidence>
<dbReference type="Pfam" id="PF23023">
    <property type="entry name" value="Anti-Pycsar_Apyc1"/>
    <property type="match status" value="1"/>
</dbReference>
<comment type="subcellular location">
    <subcellularLocation>
        <location evidence="1">Nucleus</location>
    </subcellularLocation>
</comment>
<evidence type="ECO:0000256" key="12">
    <source>
        <dbReference type="ARBA" id="ARBA00042677"/>
    </source>
</evidence>
<dbReference type="GO" id="GO:0031123">
    <property type="term" value="P:RNA 3'-end processing"/>
    <property type="evidence" value="ECO:0007669"/>
    <property type="project" value="UniProtKB-ARBA"/>
</dbReference>
<sequence length="452" mass="50628">MSTFGGTLVEYERISIDRFDGINVNSTAFFLSHCHRDHMHGLSSKALRSRFRSRCDLKLYASELSCQLLLNEDKYSWLRRYMSALPLETPQTVTVPTDGGSGYSYDVVVTAIPANHCAGSVMFLFEGKRGTVLYTGDFRFAVGHASTVLPFHDGPDGKVKSIRAAYVDTTLCHPDAAYVPSREDSEEALISFFEPKLQSGISLRLNLPGAKLGYETLFESLSRAFGVKVHVSRGQMSRYEGVEDVAEFLTTDPSGTPIHANCLCPLRSKCVIVKPSAMWFAHRVGPTRLIERVSGDFYRLCYSTHASLEEVRDLVRYLKPRSVRANVRVPGLDVSYLWVTQPRLKKRKKRRGRMNPCGTLVGVRAKKLRMVVVVTEWVWKQRERPTEVSETSVVVTENESDDAVVEVKNRHFYRYTNEVTESPATNCTATGALSGSGVQDIGRLVTVMQALF</sequence>
<accession>A0A9J6FYC9</accession>
<keyword evidence="9" id="KW-0234">DNA repair</keyword>
<evidence type="ECO:0000259" key="13">
    <source>
        <dbReference type="SMART" id="SM00849"/>
    </source>
</evidence>
<dbReference type="GO" id="GO:0006303">
    <property type="term" value="P:double-strand break repair via nonhomologous end joining"/>
    <property type="evidence" value="ECO:0007669"/>
    <property type="project" value="TreeGrafter"/>
</dbReference>
<dbReference type="PANTHER" id="PTHR23240:SF8">
    <property type="entry name" value="PROTEIN ARTEMIS"/>
    <property type="match status" value="1"/>
</dbReference>
<dbReference type="FunFam" id="3.60.15.10:FF:000018">
    <property type="entry name" value="DNA cross-link repair 1C"/>
    <property type="match status" value="1"/>
</dbReference>
<feature type="domain" description="Metallo-beta-lactamase" evidence="13">
    <location>
        <begin position="5"/>
        <end position="182"/>
    </location>
</feature>
<dbReference type="SMART" id="SM00849">
    <property type="entry name" value="Lactamase_B"/>
    <property type="match status" value="1"/>
</dbReference>
<reference evidence="14 15" key="1">
    <citation type="journal article" date="2020" name="Cell">
        <title>Large-Scale Comparative Analyses of Tick Genomes Elucidate Their Genetic Diversity and Vector Capacities.</title>
        <authorList>
            <consortium name="Tick Genome and Microbiome Consortium (TIGMIC)"/>
            <person name="Jia N."/>
            <person name="Wang J."/>
            <person name="Shi W."/>
            <person name="Du L."/>
            <person name="Sun Y."/>
            <person name="Zhan W."/>
            <person name="Jiang J.F."/>
            <person name="Wang Q."/>
            <person name="Zhang B."/>
            <person name="Ji P."/>
            <person name="Bell-Sakyi L."/>
            <person name="Cui X.M."/>
            <person name="Yuan T.T."/>
            <person name="Jiang B.G."/>
            <person name="Yang W.F."/>
            <person name="Lam T.T."/>
            <person name="Chang Q.C."/>
            <person name="Ding S.J."/>
            <person name="Wang X.J."/>
            <person name="Zhu J.G."/>
            <person name="Ruan X.D."/>
            <person name="Zhao L."/>
            <person name="Wei J.T."/>
            <person name="Ye R.Z."/>
            <person name="Que T.C."/>
            <person name="Du C.H."/>
            <person name="Zhou Y.H."/>
            <person name="Cheng J.X."/>
            <person name="Dai P.F."/>
            <person name="Guo W.B."/>
            <person name="Han X.H."/>
            <person name="Huang E.J."/>
            <person name="Li L.F."/>
            <person name="Wei W."/>
            <person name="Gao Y.C."/>
            <person name="Liu J.Z."/>
            <person name="Shao H.Z."/>
            <person name="Wang X."/>
            <person name="Wang C.C."/>
            <person name="Yang T.C."/>
            <person name="Huo Q.B."/>
            <person name="Li W."/>
            <person name="Chen H.Y."/>
            <person name="Chen S.E."/>
            <person name="Zhou L.G."/>
            <person name="Ni X.B."/>
            <person name="Tian J.H."/>
            <person name="Sheng Y."/>
            <person name="Liu T."/>
            <person name="Pan Y.S."/>
            <person name="Xia L.Y."/>
            <person name="Li J."/>
            <person name="Zhao F."/>
            <person name="Cao W.C."/>
        </authorList>
    </citation>
    <scope>NUCLEOTIDE SEQUENCE [LARGE SCALE GENOMIC DNA]</scope>
    <source>
        <strain evidence="14">HaeL-2018</strain>
    </source>
</reference>
<dbReference type="VEuPathDB" id="VectorBase:HLOH_051342"/>
<evidence type="ECO:0000256" key="11">
    <source>
        <dbReference type="ARBA" id="ARBA00039759"/>
    </source>
</evidence>
<dbReference type="EMBL" id="JABSTR010000004">
    <property type="protein sequence ID" value="KAH9367044.1"/>
    <property type="molecule type" value="Genomic_DNA"/>
</dbReference>
<dbReference type="GO" id="GO:0006310">
    <property type="term" value="P:DNA recombination"/>
    <property type="evidence" value="ECO:0007669"/>
    <property type="project" value="UniProtKB-KW"/>
</dbReference>
<evidence type="ECO:0000256" key="5">
    <source>
        <dbReference type="ARBA" id="ARBA00022763"/>
    </source>
</evidence>
<dbReference type="GO" id="GO:0035312">
    <property type="term" value="F:5'-3' DNA exonuclease activity"/>
    <property type="evidence" value="ECO:0007669"/>
    <property type="project" value="TreeGrafter"/>
</dbReference>
<dbReference type="InterPro" id="IPR001279">
    <property type="entry name" value="Metallo-B-lactamas"/>
</dbReference>
<keyword evidence="5" id="KW-0227">DNA damage</keyword>
<evidence type="ECO:0000256" key="4">
    <source>
        <dbReference type="ARBA" id="ARBA00022759"/>
    </source>
</evidence>
<dbReference type="InterPro" id="IPR011084">
    <property type="entry name" value="DRMBL"/>
</dbReference>
<dbReference type="Pfam" id="PF07522">
    <property type="entry name" value="DRMBL"/>
    <property type="match status" value="1"/>
</dbReference>
<keyword evidence="7" id="KW-0269">Exonuclease</keyword>
<evidence type="ECO:0000256" key="7">
    <source>
        <dbReference type="ARBA" id="ARBA00022839"/>
    </source>
</evidence>
<dbReference type="GO" id="GO:0036297">
    <property type="term" value="P:interstrand cross-link repair"/>
    <property type="evidence" value="ECO:0007669"/>
    <property type="project" value="TreeGrafter"/>
</dbReference>
<evidence type="ECO:0000313" key="14">
    <source>
        <dbReference type="EMBL" id="KAH9367044.1"/>
    </source>
</evidence>
<name>A0A9J6FYC9_HAELO</name>
<dbReference type="GO" id="GO:0005634">
    <property type="term" value="C:nucleus"/>
    <property type="evidence" value="ECO:0007669"/>
    <property type="project" value="UniProtKB-SubCell"/>
</dbReference>
<keyword evidence="6" id="KW-0378">Hydrolase</keyword>
<comment type="similarity">
    <text evidence="2">Belongs to the DNA repair metallo-beta-lactamase (DRMBL) family.</text>
</comment>
<proteinExistence type="inferred from homology"/>
<evidence type="ECO:0000256" key="8">
    <source>
        <dbReference type="ARBA" id="ARBA00023172"/>
    </source>
</evidence>